<proteinExistence type="predicted"/>
<name>A0A7S9LSL8_9RHOB</name>
<dbReference type="Gene3D" id="3.30.450.150">
    <property type="entry name" value="Haem-degrading domain"/>
    <property type="match status" value="1"/>
</dbReference>
<dbReference type="RefSeq" id="WP_196103758.1">
    <property type="nucleotide sequence ID" value="NZ_CP064942.1"/>
</dbReference>
<keyword evidence="2" id="KW-1185">Reference proteome</keyword>
<protein>
    <submittedName>
        <fullName evidence="1">Heme-binding protein</fullName>
    </submittedName>
</protein>
<dbReference type="InterPro" id="IPR052517">
    <property type="entry name" value="GlcG_carb_metab_protein"/>
</dbReference>
<dbReference type="AlphaFoldDB" id="A0A7S9LSL8"/>
<gene>
    <name evidence="1" type="ORF">I0K15_01845</name>
</gene>
<dbReference type="SUPFAM" id="SSF143744">
    <property type="entry name" value="GlcG-like"/>
    <property type="match status" value="1"/>
</dbReference>
<evidence type="ECO:0000313" key="1">
    <source>
        <dbReference type="EMBL" id="QPH54549.1"/>
    </source>
</evidence>
<organism evidence="1 2">
    <name type="scientific">Pontivivens ytuae</name>
    <dbReference type="NCBI Taxonomy" id="2789856"/>
    <lineage>
        <taxon>Bacteria</taxon>
        <taxon>Pseudomonadati</taxon>
        <taxon>Pseudomonadota</taxon>
        <taxon>Alphaproteobacteria</taxon>
        <taxon>Rhodobacterales</taxon>
        <taxon>Paracoccaceae</taxon>
        <taxon>Pontivivens</taxon>
    </lineage>
</organism>
<reference evidence="1 2" key="1">
    <citation type="submission" date="2020-11" db="EMBL/GenBank/DDBJ databases">
        <title>Description of Pontivivens ytuae sp. nov. isolated from deep sea sediment of Mariana Trench.</title>
        <authorList>
            <person name="Wang Z."/>
            <person name="Sun Q.-L."/>
            <person name="Xu X.-D."/>
            <person name="Tang Y.-Z."/>
            <person name="Zhang J."/>
        </authorList>
    </citation>
    <scope>NUCLEOTIDE SEQUENCE [LARGE SCALE GENOMIC DNA]</scope>
    <source>
        <strain evidence="1 2">MT2928</strain>
    </source>
</reference>
<accession>A0A7S9LSL8</accession>
<dbReference type="Pfam" id="PF03928">
    <property type="entry name" value="HbpS-like"/>
    <property type="match status" value="1"/>
</dbReference>
<dbReference type="EMBL" id="CP064942">
    <property type="protein sequence ID" value="QPH54549.1"/>
    <property type="molecule type" value="Genomic_DNA"/>
</dbReference>
<dbReference type="InterPro" id="IPR038084">
    <property type="entry name" value="PduO/GlcC-like_sf"/>
</dbReference>
<sequence length="141" mass="14362">MTEITHQQAEIILRETLAKGREMGLKPLSVVVLDAGGHPKAFLREDGASPGRFEIARGKAYGAVMLGMGGRAQMARAEAQAYFMAAVNGAYGGKVIPVPGGLLVKDGDTVIGAVGVTGDTSDNDAEAGIAGIEAAGLTPEP</sequence>
<dbReference type="InterPro" id="IPR005624">
    <property type="entry name" value="PduO/GlcC-like"/>
</dbReference>
<dbReference type="PANTHER" id="PTHR34309">
    <property type="entry name" value="SLR1406 PROTEIN"/>
    <property type="match status" value="1"/>
</dbReference>
<dbReference type="KEGG" id="poz:I0K15_01845"/>
<dbReference type="Proteomes" id="UP000594800">
    <property type="component" value="Chromosome"/>
</dbReference>
<dbReference type="PANTHER" id="PTHR34309:SF10">
    <property type="entry name" value="SLR1406 PROTEIN"/>
    <property type="match status" value="1"/>
</dbReference>
<evidence type="ECO:0000313" key="2">
    <source>
        <dbReference type="Proteomes" id="UP000594800"/>
    </source>
</evidence>